<dbReference type="AlphaFoldDB" id="A0A0F9DZE7"/>
<feature type="non-terminal residue" evidence="1">
    <location>
        <position position="1"/>
    </location>
</feature>
<gene>
    <name evidence="1" type="ORF">LCGC14_2137460</name>
</gene>
<organism evidence="1">
    <name type="scientific">marine sediment metagenome</name>
    <dbReference type="NCBI Taxonomy" id="412755"/>
    <lineage>
        <taxon>unclassified sequences</taxon>
        <taxon>metagenomes</taxon>
        <taxon>ecological metagenomes</taxon>
    </lineage>
</organism>
<accession>A0A0F9DZE7</accession>
<name>A0A0F9DZE7_9ZZZZ</name>
<dbReference type="EMBL" id="LAZR01026951">
    <property type="protein sequence ID" value="KKL67193.1"/>
    <property type="molecule type" value="Genomic_DNA"/>
</dbReference>
<comment type="caution">
    <text evidence="1">The sequence shown here is derived from an EMBL/GenBank/DDBJ whole genome shotgun (WGS) entry which is preliminary data.</text>
</comment>
<proteinExistence type="predicted"/>
<protein>
    <submittedName>
        <fullName evidence="1">Uncharacterized protein</fullName>
    </submittedName>
</protein>
<sequence>LIYIKNKEEFYYEKADFIYSADIFIKWMF</sequence>
<reference evidence="1" key="1">
    <citation type="journal article" date="2015" name="Nature">
        <title>Complex archaea that bridge the gap between prokaryotes and eukaryotes.</title>
        <authorList>
            <person name="Spang A."/>
            <person name="Saw J.H."/>
            <person name="Jorgensen S.L."/>
            <person name="Zaremba-Niedzwiedzka K."/>
            <person name="Martijn J."/>
            <person name="Lind A.E."/>
            <person name="van Eijk R."/>
            <person name="Schleper C."/>
            <person name="Guy L."/>
            <person name="Ettema T.J."/>
        </authorList>
    </citation>
    <scope>NUCLEOTIDE SEQUENCE</scope>
</reference>
<evidence type="ECO:0000313" key="1">
    <source>
        <dbReference type="EMBL" id="KKL67193.1"/>
    </source>
</evidence>